<dbReference type="PANTHER" id="PTHR42080:SF3">
    <property type="entry name" value="SRR1-LIKE DOMAIN-CONTAINING PROTEIN"/>
    <property type="match status" value="1"/>
</dbReference>
<feature type="domain" description="SRR1-like" evidence="1">
    <location>
        <begin position="5"/>
        <end position="146"/>
    </location>
</feature>
<gene>
    <name evidence="2" type="ORF">B0H67DRAFT_644939</name>
</gene>
<dbReference type="EMBL" id="JAUKUA010000004">
    <property type="protein sequence ID" value="KAK0715157.1"/>
    <property type="molecule type" value="Genomic_DNA"/>
</dbReference>
<evidence type="ECO:0000313" key="2">
    <source>
        <dbReference type="EMBL" id="KAK0715157.1"/>
    </source>
</evidence>
<organism evidence="2 3">
    <name type="scientific">Lasiosphaeris hirsuta</name>
    <dbReference type="NCBI Taxonomy" id="260670"/>
    <lineage>
        <taxon>Eukaryota</taxon>
        <taxon>Fungi</taxon>
        <taxon>Dikarya</taxon>
        <taxon>Ascomycota</taxon>
        <taxon>Pezizomycotina</taxon>
        <taxon>Sordariomycetes</taxon>
        <taxon>Sordariomycetidae</taxon>
        <taxon>Sordariales</taxon>
        <taxon>Lasiosphaeriaceae</taxon>
        <taxon>Lasiosphaeris</taxon>
    </lineage>
</organism>
<evidence type="ECO:0000313" key="3">
    <source>
        <dbReference type="Proteomes" id="UP001172102"/>
    </source>
</evidence>
<keyword evidence="3" id="KW-1185">Reference proteome</keyword>
<evidence type="ECO:0000259" key="1">
    <source>
        <dbReference type="Pfam" id="PF07985"/>
    </source>
</evidence>
<dbReference type="Proteomes" id="UP001172102">
    <property type="component" value="Unassembled WGS sequence"/>
</dbReference>
<dbReference type="AlphaFoldDB" id="A0AA40AG03"/>
<protein>
    <recommendedName>
        <fullName evidence="1">SRR1-like domain-containing protein</fullName>
    </recommendedName>
</protein>
<reference evidence="2" key="1">
    <citation type="submission" date="2023-06" db="EMBL/GenBank/DDBJ databases">
        <title>Genome-scale phylogeny and comparative genomics of the fungal order Sordariales.</title>
        <authorList>
            <consortium name="Lawrence Berkeley National Laboratory"/>
            <person name="Hensen N."/>
            <person name="Bonometti L."/>
            <person name="Westerberg I."/>
            <person name="Brannstrom I.O."/>
            <person name="Guillou S."/>
            <person name="Cros-Aarteil S."/>
            <person name="Calhoun S."/>
            <person name="Haridas S."/>
            <person name="Kuo A."/>
            <person name="Mondo S."/>
            <person name="Pangilinan J."/>
            <person name="Riley R."/>
            <person name="Labutti K."/>
            <person name="Andreopoulos B."/>
            <person name="Lipzen A."/>
            <person name="Chen C."/>
            <person name="Yanf M."/>
            <person name="Daum C."/>
            <person name="Ng V."/>
            <person name="Clum A."/>
            <person name="Steindorff A."/>
            <person name="Ohm R."/>
            <person name="Martin F."/>
            <person name="Silar P."/>
            <person name="Natvig D."/>
            <person name="Lalanne C."/>
            <person name="Gautier V."/>
            <person name="Ament-Velasquez S.L."/>
            <person name="Kruys A."/>
            <person name="Hutchinson M.I."/>
            <person name="Powell A.J."/>
            <person name="Barry K."/>
            <person name="Miller A.N."/>
            <person name="Grigoriev I.V."/>
            <person name="Debuchy R."/>
            <person name="Gladieux P."/>
            <person name="Thoren M.H."/>
            <person name="Johannesson H."/>
        </authorList>
    </citation>
    <scope>NUCLEOTIDE SEQUENCE</scope>
    <source>
        <strain evidence="2">SMH4607-1</strain>
    </source>
</reference>
<dbReference type="Pfam" id="PF07985">
    <property type="entry name" value="SRR1"/>
    <property type="match status" value="1"/>
</dbReference>
<name>A0AA40AG03_9PEZI</name>
<dbReference type="InterPro" id="IPR012942">
    <property type="entry name" value="SRR1-like"/>
</dbReference>
<sequence>MEKVEIPPIKKVIAIASGSVIFNSLADPDYYTEPEFSEHDTSKCFIQNAIVLTLRDIFADKLGRSGRATAPSDVSCYVQDIMYTAVDTEILGGEGITVVEHPHGFLEMDDQTAVFCNSPGFPMREITADIARPAIMIWNSSIWLGDLLDARVEAMTKDYLAIPFPADDMKWDWPLFDSDTTIYIRKPTT</sequence>
<comment type="caution">
    <text evidence="2">The sequence shown here is derived from an EMBL/GenBank/DDBJ whole genome shotgun (WGS) entry which is preliminary data.</text>
</comment>
<accession>A0AA40AG03</accession>
<dbReference type="PANTHER" id="PTHR42080">
    <property type="entry name" value="SRR1 DOMAIN-CONTAINING PROTEIN"/>
    <property type="match status" value="1"/>
</dbReference>
<proteinExistence type="predicted"/>